<evidence type="ECO:0000256" key="7">
    <source>
        <dbReference type="ARBA" id="ARBA00023010"/>
    </source>
</evidence>
<keyword evidence="5 9" id="KW-0653">Protein transport</keyword>
<keyword evidence="2 9" id="KW-0813">Transport</keyword>
<evidence type="ECO:0000313" key="11">
    <source>
        <dbReference type="Proteomes" id="UP000177383"/>
    </source>
</evidence>
<comment type="subunit">
    <text evidence="9">Component of the Sec protein translocase complex. Heterotrimer consisting of SecY, SecE and SecG subunits. The heterotrimers can form oligomers, although 1 heterotrimer is thought to be able to translocate proteins. Interacts with the ribosome. Interacts with SecDF, and other proteins may be involved. Interacts with SecA.</text>
</comment>
<comment type="similarity">
    <text evidence="9">Belongs to the SecE/SEC61-gamma family.</text>
</comment>
<dbReference type="GO" id="GO:0006605">
    <property type="term" value="P:protein targeting"/>
    <property type="evidence" value="ECO:0007669"/>
    <property type="project" value="UniProtKB-UniRule"/>
</dbReference>
<evidence type="ECO:0000313" key="10">
    <source>
        <dbReference type="EMBL" id="OGG14255.1"/>
    </source>
</evidence>
<dbReference type="GO" id="GO:0008320">
    <property type="term" value="F:protein transmembrane transporter activity"/>
    <property type="evidence" value="ECO:0007669"/>
    <property type="project" value="UniProtKB-UniRule"/>
</dbReference>
<keyword evidence="4 9" id="KW-0812">Transmembrane</keyword>
<comment type="function">
    <text evidence="9">Essential subunit of the Sec protein translocation channel SecYEG. Clamps together the 2 halves of SecY. May contact the channel plug during translocation.</text>
</comment>
<dbReference type="NCBIfam" id="TIGR00964">
    <property type="entry name" value="secE_bact"/>
    <property type="match status" value="1"/>
</dbReference>
<dbReference type="PANTHER" id="PTHR33910:SF1">
    <property type="entry name" value="PROTEIN TRANSLOCASE SUBUNIT SECE"/>
    <property type="match status" value="1"/>
</dbReference>
<dbReference type="Gene3D" id="1.20.5.1030">
    <property type="entry name" value="Preprotein translocase secy subunit"/>
    <property type="match status" value="1"/>
</dbReference>
<evidence type="ECO:0000256" key="8">
    <source>
        <dbReference type="ARBA" id="ARBA00023136"/>
    </source>
</evidence>
<feature type="transmembrane region" description="Helical" evidence="9">
    <location>
        <begin position="30"/>
        <end position="52"/>
    </location>
</feature>
<dbReference type="InterPro" id="IPR005807">
    <property type="entry name" value="SecE_bac"/>
</dbReference>
<dbReference type="Pfam" id="PF00584">
    <property type="entry name" value="SecE"/>
    <property type="match status" value="1"/>
</dbReference>
<dbReference type="EMBL" id="MFJE01000022">
    <property type="protein sequence ID" value="OGG14255.1"/>
    <property type="molecule type" value="Genomic_DNA"/>
</dbReference>
<evidence type="ECO:0000256" key="2">
    <source>
        <dbReference type="ARBA" id="ARBA00022448"/>
    </source>
</evidence>
<evidence type="ECO:0000256" key="9">
    <source>
        <dbReference type="HAMAP-Rule" id="MF_00422"/>
    </source>
</evidence>
<evidence type="ECO:0000256" key="1">
    <source>
        <dbReference type="ARBA" id="ARBA00004370"/>
    </source>
</evidence>
<evidence type="ECO:0000256" key="3">
    <source>
        <dbReference type="ARBA" id="ARBA00022475"/>
    </source>
</evidence>
<comment type="subcellular location">
    <subcellularLocation>
        <location evidence="9">Cell membrane</location>
        <topology evidence="9">Single-pass membrane protein</topology>
    </subcellularLocation>
    <subcellularLocation>
        <location evidence="1">Membrane</location>
    </subcellularLocation>
</comment>
<evidence type="ECO:0000256" key="6">
    <source>
        <dbReference type="ARBA" id="ARBA00022989"/>
    </source>
</evidence>
<reference evidence="10 11" key="1">
    <citation type="journal article" date="2016" name="Nat. Commun.">
        <title>Thousands of microbial genomes shed light on interconnected biogeochemical processes in an aquifer system.</title>
        <authorList>
            <person name="Anantharaman K."/>
            <person name="Brown C.T."/>
            <person name="Hug L.A."/>
            <person name="Sharon I."/>
            <person name="Castelle C.J."/>
            <person name="Probst A.J."/>
            <person name="Thomas B.C."/>
            <person name="Singh A."/>
            <person name="Wilkins M.J."/>
            <person name="Karaoz U."/>
            <person name="Brodie E.L."/>
            <person name="Williams K.H."/>
            <person name="Hubbard S.S."/>
            <person name="Banfield J.F."/>
        </authorList>
    </citation>
    <scope>NUCLEOTIDE SEQUENCE [LARGE SCALE GENOMIC DNA]</scope>
</reference>
<sequence>MAVSPVVFLKEAKMELAKVTWPTKEQTIKLTVIVIAISVILGSYIGALDLIFTKLTDVLIKR</sequence>
<gene>
    <name evidence="9" type="primary">secE</name>
    <name evidence="10" type="ORF">A2773_06580</name>
</gene>
<proteinExistence type="inferred from homology"/>
<protein>
    <recommendedName>
        <fullName evidence="9">Protein translocase subunit SecE</fullName>
    </recommendedName>
</protein>
<dbReference type="PROSITE" id="PS01067">
    <property type="entry name" value="SECE_SEC61G"/>
    <property type="match status" value="1"/>
</dbReference>
<dbReference type="PANTHER" id="PTHR33910">
    <property type="entry name" value="PROTEIN TRANSLOCASE SUBUNIT SECE"/>
    <property type="match status" value="1"/>
</dbReference>
<accession>A0A1F5ZPI6</accession>
<dbReference type="STRING" id="1798375.A2773_06580"/>
<dbReference type="GO" id="GO:0065002">
    <property type="term" value="P:intracellular protein transmembrane transport"/>
    <property type="evidence" value="ECO:0007669"/>
    <property type="project" value="UniProtKB-UniRule"/>
</dbReference>
<name>A0A1F5ZPI6_9BACT</name>
<dbReference type="GO" id="GO:0009306">
    <property type="term" value="P:protein secretion"/>
    <property type="evidence" value="ECO:0007669"/>
    <property type="project" value="UniProtKB-UniRule"/>
</dbReference>
<dbReference type="HAMAP" id="MF_00422">
    <property type="entry name" value="SecE"/>
    <property type="match status" value="1"/>
</dbReference>
<dbReference type="InterPro" id="IPR038379">
    <property type="entry name" value="SecE_sf"/>
</dbReference>
<keyword evidence="7 9" id="KW-0811">Translocation</keyword>
<dbReference type="AlphaFoldDB" id="A0A1F5ZPI6"/>
<dbReference type="InterPro" id="IPR001901">
    <property type="entry name" value="Translocase_SecE/Sec61-g"/>
</dbReference>
<dbReference type="Proteomes" id="UP000177383">
    <property type="component" value="Unassembled WGS sequence"/>
</dbReference>
<evidence type="ECO:0000256" key="4">
    <source>
        <dbReference type="ARBA" id="ARBA00022692"/>
    </source>
</evidence>
<keyword evidence="3 9" id="KW-1003">Cell membrane</keyword>
<keyword evidence="6 9" id="KW-1133">Transmembrane helix</keyword>
<evidence type="ECO:0000256" key="5">
    <source>
        <dbReference type="ARBA" id="ARBA00022927"/>
    </source>
</evidence>
<dbReference type="GO" id="GO:0005886">
    <property type="term" value="C:plasma membrane"/>
    <property type="evidence" value="ECO:0007669"/>
    <property type="project" value="UniProtKB-SubCell"/>
</dbReference>
<comment type="caution">
    <text evidence="10">The sequence shown here is derived from an EMBL/GenBank/DDBJ whole genome shotgun (WGS) entry which is preliminary data.</text>
</comment>
<keyword evidence="8 9" id="KW-0472">Membrane</keyword>
<organism evidence="10 11">
    <name type="scientific">Candidatus Gottesmanbacteria bacterium RIFCSPHIGHO2_01_FULL_39_10</name>
    <dbReference type="NCBI Taxonomy" id="1798375"/>
    <lineage>
        <taxon>Bacteria</taxon>
        <taxon>Candidatus Gottesmaniibacteriota</taxon>
    </lineage>
</organism>
<dbReference type="GO" id="GO:0043952">
    <property type="term" value="P:protein transport by the Sec complex"/>
    <property type="evidence" value="ECO:0007669"/>
    <property type="project" value="UniProtKB-UniRule"/>
</dbReference>